<reference evidence="7" key="1">
    <citation type="journal article" date="2008" name="Environ. Microbiol.">
        <title>A metagenomic analysis of soil bacteria extends the diversity of quorum-quenching lactonases.</title>
        <authorList>
            <person name="Riaz K."/>
            <person name="Elmerich C."/>
            <person name="Moreira D."/>
            <person name="Raffoux A."/>
            <person name="Dessaux Y."/>
            <person name="Faure D."/>
        </authorList>
    </citation>
    <scope>NUCLEOTIDE SEQUENCE</scope>
</reference>
<comment type="similarity">
    <text evidence="1">Belongs to the metallo-dependent hydrolases superfamily. NagA family.</text>
</comment>
<dbReference type="EMBL" id="EF655902">
    <property type="protein sequence ID" value="ABV58991.1"/>
    <property type="molecule type" value="Genomic_DNA"/>
</dbReference>
<feature type="compositionally biased region" description="Basic residues" evidence="5">
    <location>
        <begin position="7"/>
        <end position="40"/>
    </location>
</feature>
<organism evidence="7">
    <name type="scientific">uncultured Acidobacteria bacterium cosmid p2H8</name>
    <dbReference type="NCBI Taxonomy" id="470733"/>
    <lineage>
        <taxon>Bacteria</taxon>
        <taxon>Pseudomonadati</taxon>
        <taxon>Acidobacteriota</taxon>
        <taxon>environmental samples</taxon>
    </lineage>
</organism>
<dbReference type="InterPro" id="IPR032466">
    <property type="entry name" value="Metal_Hydrolase"/>
</dbReference>
<evidence type="ECO:0000256" key="5">
    <source>
        <dbReference type="SAM" id="MobiDB-lite"/>
    </source>
</evidence>
<dbReference type="PANTHER" id="PTHR11113:SF14">
    <property type="entry name" value="N-ACETYLGLUCOSAMINE-6-PHOSPHATE DEACETYLASE"/>
    <property type="match status" value="1"/>
</dbReference>
<evidence type="ECO:0000256" key="3">
    <source>
        <dbReference type="ARBA" id="ARBA00022801"/>
    </source>
</evidence>
<dbReference type="InterPro" id="IPR011059">
    <property type="entry name" value="Metal-dep_hydrolase_composite"/>
</dbReference>
<dbReference type="PANTHER" id="PTHR11113">
    <property type="entry name" value="N-ACETYLGLUCOSAMINE-6-PHOSPHATE DEACETYLASE"/>
    <property type="match status" value="1"/>
</dbReference>
<dbReference type="Pfam" id="PF01979">
    <property type="entry name" value="Amidohydro_1"/>
    <property type="match status" value="1"/>
</dbReference>
<evidence type="ECO:0000313" key="7">
    <source>
        <dbReference type="EMBL" id="ABV58991.1"/>
    </source>
</evidence>
<keyword evidence="2" id="KW-0479">Metal-binding</keyword>
<dbReference type="SUPFAM" id="SSF51556">
    <property type="entry name" value="Metallo-dependent hydrolases"/>
    <property type="match status" value="1"/>
</dbReference>
<dbReference type="SUPFAM" id="SSF51338">
    <property type="entry name" value="Composite domain of metallo-dependent hydrolases"/>
    <property type="match status" value="1"/>
</dbReference>
<feature type="region of interest" description="Disordered" evidence="5">
    <location>
        <begin position="1"/>
        <end position="40"/>
    </location>
</feature>
<dbReference type="GO" id="GO:0046872">
    <property type="term" value="F:metal ion binding"/>
    <property type="evidence" value="ECO:0007669"/>
    <property type="project" value="UniProtKB-KW"/>
</dbReference>
<dbReference type="GO" id="GO:0008448">
    <property type="term" value="F:N-acetylglucosamine-6-phosphate deacetylase activity"/>
    <property type="evidence" value="ECO:0007669"/>
    <property type="project" value="InterPro"/>
</dbReference>
<evidence type="ECO:0000256" key="1">
    <source>
        <dbReference type="ARBA" id="ARBA00010716"/>
    </source>
</evidence>
<dbReference type="InterPro" id="IPR003764">
    <property type="entry name" value="GlcNAc_6-P_deAcase"/>
</dbReference>
<sequence length="492" mass="51468">MVARRCTGGRRRRALRRRRARDWRRRARRRPGVGRARPRRLGRLGVVEPGGARGLLQRRCAGDRRGAAGRRGASMIVLSGASLVLPDRILSPGTLTIENGRIAEIRPDAPSTSHPGSHFAFHGHYIVPGFIDVHVHGVEGFDSLDAPTTGHGDPVAVIAARLPRYGVTAFCPTTVACGPAALRGVLDQVRRARETPGPRSARVLPAHLESNFINPDYSGAQPSGCLRSPRAALGSRGSSAKASAEREDFEAADILAEIERAAPDVGIVTLAPELDGGLDLVLWLTARGHRVSLGHSAATYDEALAAIAAGAKHATHLFNRMPPLGHRAPGLAGAILQTDEVAAEIICDGAHVHPALIRTAIAAKRPSHVIAITDATAVSGLPVGARASLGGRPIVGGEETALLADGTTIAGSRLTMDRAFQTLVGSVGLSLVDAATICATTPARELGLVGHGVLAPDTVADLVVLDANLTVVQTYLGGQIIYSRNNQPLAPV</sequence>
<accession>B1NME7</accession>
<proteinExistence type="inferred from homology"/>
<dbReference type="NCBIfam" id="TIGR00221">
    <property type="entry name" value="nagA"/>
    <property type="match status" value="1"/>
</dbReference>
<name>B1NME7_9BACT</name>
<dbReference type="InterPro" id="IPR006680">
    <property type="entry name" value="Amidohydro-rel"/>
</dbReference>
<evidence type="ECO:0000259" key="6">
    <source>
        <dbReference type="Pfam" id="PF01979"/>
    </source>
</evidence>
<dbReference type="Gene3D" id="3.20.20.140">
    <property type="entry name" value="Metal-dependent hydrolases"/>
    <property type="match status" value="1"/>
</dbReference>
<feature type="domain" description="Amidohydrolase-related" evidence="6">
    <location>
        <begin position="125"/>
        <end position="480"/>
    </location>
</feature>
<evidence type="ECO:0000256" key="2">
    <source>
        <dbReference type="ARBA" id="ARBA00022723"/>
    </source>
</evidence>
<keyword evidence="3" id="KW-0378">Hydrolase</keyword>
<keyword evidence="4" id="KW-0119">Carbohydrate metabolism</keyword>
<dbReference type="Gene3D" id="2.30.40.10">
    <property type="entry name" value="Urease, subunit C, domain 1"/>
    <property type="match status" value="1"/>
</dbReference>
<protein>
    <submittedName>
        <fullName evidence="7">Putative N-acetylglucosamine-6-phosphate deacetylase</fullName>
    </submittedName>
</protein>
<dbReference type="AlphaFoldDB" id="B1NME7"/>
<evidence type="ECO:0000256" key="4">
    <source>
        <dbReference type="ARBA" id="ARBA00023277"/>
    </source>
</evidence>
<dbReference type="GO" id="GO:0006046">
    <property type="term" value="P:N-acetylglucosamine catabolic process"/>
    <property type="evidence" value="ECO:0007669"/>
    <property type="project" value="TreeGrafter"/>
</dbReference>